<dbReference type="InterPro" id="IPR006379">
    <property type="entry name" value="HAD-SF_hydro_IIB"/>
</dbReference>
<dbReference type="NCBIfam" id="NF007560">
    <property type="entry name" value="PRK10187.1"/>
    <property type="match status" value="1"/>
</dbReference>
<dbReference type="EC" id="3.1.3.12" evidence="5"/>
<dbReference type="RefSeq" id="WP_011411069.1">
    <property type="nucleotide sequence ID" value="NC_007712.1"/>
</dbReference>
<keyword evidence="4 5" id="KW-0378">Hydrolase</keyword>
<dbReference type="STRING" id="343509.SG1240"/>
<keyword evidence="3 5" id="KW-0479">Metal-binding</keyword>
<comment type="similarity">
    <text evidence="2 5">Belongs to the trehalose phosphatase family.</text>
</comment>
<evidence type="ECO:0000256" key="1">
    <source>
        <dbReference type="ARBA" id="ARBA00005199"/>
    </source>
</evidence>
<dbReference type="NCBIfam" id="TIGR01484">
    <property type="entry name" value="HAD-SF-IIB"/>
    <property type="match status" value="1"/>
</dbReference>
<gene>
    <name evidence="6" type="ordered locus">SG1240</name>
</gene>
<dbReference type="Gene3D" id="3.40.50.1000">
    <property type="entry name" value="HAD superfamily/HAD-like"/>
    <property type="match status" value="1"/>
</dbReference>
<comment type="catalytic activity">
    <reaction evidence="5">
        <text>alpha,alpha-trehalose 6-phosphate + H2O = alpha,alpha-trehalose + phosphate</text>
        <dbReference type="Rhea" id="RHEA:23420"/>
        <dbReference type="ChEBI" id="CHEBI:15377"/>
        <dbReference type="ChEBI" id="CHEBI:16551"/>
        <dbReference type="ChEBI" id="CHEBI:43474"/>
        <dbReference type="ChEBI" id="CHEBI:58429"/>
        <dbReference type="EC" id="3.1.3.12"/>
    </reaction>
</comment>
<evidence type="ECO:0000313" key="6">
    <source>
        <dbReference type="EMBL" id="BAE74515.1"/>
    </source>
</evidence>
<evidence type="ECO:0000313" key="7">
    <source>
        <dbReference type="Proteomes" id="UP000001932"/>
    </source>
</evidence>
<name>Q2NTL0_SODGM</name>
<dbReference type="NCBIfam" id="TIGR00685">
    <property type="entry name" value="T6PP"/>
    <property type="match status" value="1"/>
</dbReference>
<dbReference type="CDD" id="cd01627">
    <property type="entry name" value="HAD_TPP"/>
    <property type="match status" value="1"/>
</dbReference>
<dbReference type="EMBL" id="AP008232">
    <property type="protein sequence ID" value="BAE74515.1"/>
    <property type="molecule type" value="Genomic_DNA"/>
</dbReference>
<comment type="cofactor">
    <cofactor evidence="5">
        <name>Mg(2+)</name>
        <dbReference type="ChEBI" id="CHEBI:18420"/>
    </cofactor>
</comment>
<dbReference type="OrthoDB" id="9814913at2"/>
<evidence type="ECO:0000256" key="5">
    <source>
        <dbReference type="RuleBase" id="RU361117"/>
    </source>
</evidence>
<keyword evidence="5" id="KW-0460">Magnesium</keyword>
<dbReference type="PANTHER" id="PTHR43768:SF3">
    <property type="entry name" value="TREHALOSE 6-PHOSPHATE PHOSPHATASE"/>
    <property type="match status" value="1"/>
</dbReference>
<evidence type="ECO:0000256" key="2">
    <source>
        <dbReference type="ARBA" id="ARBA00008770"/>
    </source>
</evidence>
<dbReference type="KEGG" id="sgl:SG1240"/>
<evidence type="ECO:0000256" key="4">
    <source>
        <dbReference type="ARBA" id="ARBA00022801"/>
    </source>
</evidence>
<dbReference type="GO" id="GO:0004805">
    <property type="term" value="F:trehalose-phosphatase activity"/>
    <property type="evidence" value="ECO:0007669"/>
    <property type="project" value="UniProtKB-EC"/>
</dbReference>
<sequence>MTLSDSIPPIMLADTAWFFDVDGTLAGIETRPEWVTIPANIKEALCKLSDAANGALALVSGRPIAELDTLSAPLRGPAAGVHGAKRRDARGDLHRVALSAPLAAALAQELKQAITAFDGCHVEEKGVAFALHYRQGPQHQESILALAQDVVTRYPELVLQPGKCVVELKPACVDKGAAIAAFMQEAPFAGRTPLFIGDDLTDEAGFKQVNALRGITIKVGPGNSVARYHLDDVDQVHQWILTLVEKQKNQSIKTKKSVGEGL</sequence>
<dbReference type="AlphaFoldDB" id="Q2NTL0"/>
<keyword evidence="7" id="KW-1185">Reference proteome</keyword>
<proteinExistence type="inferred from homology"/>
<organism evidence="6 7">
    <name type="scientific">Sodalis glossinidius (strain morsitans)</name>
    <dbReference type="NCBI Taxonomy" id="343509"/>
    <lineage>
        <taxon>Bacteria</taxon>
        <taxon>Pseudomonadati</taxon>
        <taxon>Pseudomonadota</taxon>
        <taxon>Gammaproteobacteria</taxon>
        <taxon>Enterobacterales</taxon>
        <taxon>Bruguierivoracaceae</taxon>
        <taxon>Sodalis</taxon>
    </lineage>
</organism>
<dbReference type="Pfam" id="PF02358">
    <property type="entry name" value="Trehalose_PPase"/>
    <property type="match status" value="1"/>
</dbReference>
<dbReference type="HOGENOM" id="CLU_037265_2_0_6"/>
<dbReference type="UniPathway" id="UPA00299"/>
<dbReference type="InterPro" id="IPR023214">
    <property type="entry name" value="HAD_sf"/>
</dbReference>
<dbReference type="eggNOG" id="COG1877">
    <property type="taxonomic scope" value="Bacteria"/>
</dbReference>
<dbReference type="InterPro" id="IPR044651">
    <property type="entry name" value="OTSB-like"/>
</dbReference>
<dbReference type="Proteomes" id="UP000001932">
    <property type="component" value="Chromosome"/>
</dbReference>
<evidence type="ECO:0000256" key="3">
    <source>
        <dbReference type="ARBA" id="ARBA00022723"/>
    </source>
</evidence>
<accession>Q2NTL0</accession>
<dbReference type="PANTHER" id="PTHR43768">
    <property type="entry name" value="TREHALOSE 6-PHOSPHATE PHOSPHATASE"/>
    <property type="match status" value="1"/>
</dbReference>
<dbReference type="InterPro" id="IPR036412">
    <property type="entry name" value="HAD-like_sf"/>
</dbReference>
<comment type="pathway">
    <text evidence="1 5">Glycan biosynthesis; trehalose biosynthesis.</text>
</comment>
<comment type="function">
    <text evidence="5">Removes the phosphate from trehalose 6-phosphate to produce free trehalose.</text>
</comment>
<dbReference type="GO" id="GO:0000287">
    <property type="term" value="F:magnesium ion binding"/>
    <property type="evidence" value="ECO:0007669"/>
    <property type="project" value="UniProtKB-ARBA"/>
</dbReference>
<dbReference type="InterPro" id="IPR003337">
    <property type="entry name" value="Trehalose_PPase"/>
</dbReference>
<dbReference type="GO" id="GO:0005992">
    <property type="term" value="P:trehalose biosynthetic process"/>
    <property type="evidence" value="ECO:0007669"/>
    <property type="project" value="UniProtKB-UniPathway"/>
</dbReference>
<dbReference type="SUPFAM" id="SSF56784">
    <property type="entry name" value="HAD-like"/>
    <property type="match status" value="1"/>
</dbReference>
<dbReference type="Gene3D" id="3.30.70.1020">
    <property type="entry name" value="Trehalose-6-phosphate phosphatase related protein, domain 2"/>
    <property type="match status" value="1"/>
</dbReference>
<dbReference type="BioCyc" id="SGLO343509:SGP1_RS11075-MONOMER"/>
<reference evidence="6 7" key="1">
    <citation type="journal article" date="2006" name="Genome Res.">
        <title>Massive genome erosion and functional adaptations provide insights into the symbiotic lifestyle of Sodalis glossinidius in the tsetse host.</title>
        <authorList>
            <person name="Toh H."/>
            <person name="Weiss B.L."/>
            <person name="Perkin S.A.H."/>
            <person name="Yamashita A."/>
            <person name="Oshima K."/>
            <person name="Hattori M."/>
            <person name="Aksoy S."/>
        </authorList>
    </citation>
    <scope>NUCLEOTIDE SEQUENCE [LARGE SCALE GENOMIC DNA]</scope>
    <source>
        <strain evidence="7">morsitans</strain>
    </source>
</reference>
<protein>
    <recommendedName>
        <fullName evidence="5">Trehalose 6-phosphate phosphatase</fullName>
        <ecNumber evidence="5">3.1.3.12</ecNumber>
    </recommendedName>
</protein>